<accession>A0A5N0TKU3</accession>
<sequence>MNAAGRLILFTAGLGLAFAGAFGISAAVVPEGLAAGWNEGDAMNEPRTDDATTADESAVQGLASSADGYSLSPVTAPPTVAEPGELAFRVLSADGDPLTEFTTAHDRDLHLIVVRTDGALFRHVHPDLDETTGVWSLPWEWEEAGTYRVYADFTPGDSPAGVVLTRTVEVAGPFAPVVAEPVSETQVDGFTVVVTGDLAAGTPGELTLTVEQDGTPVTSLQPYLGAFGHLVALREGDMAYLHAHPQGAAPEPGSASGPEVSFMVNAPTAGRYLLYFDFEVDGRVHSAPFVVDVAPGDAAAPAPHDAPHGH</sequence>
<comment type="caution">
    <text evidence="1">The sequence shown here is derived from an EMBL/GenBank/DDBJ whole genome shotgun (WGS) entry which is preliminary data.</text>
</comment>
<dbReference type="AlphaFoldDB" id="A0A5N0TKU3"/>
<dbReference type="EMBL" id="VYUY01000006">
    <property type="protein sequence ID" value="KAA9135048.1"/>
    <property type="molecule type" value="Genomic_DNA"/>
</dbReference>
<dbReference type="RefSeq" id="WP_150892403.1">
    <property type="nucleotide sequence ID" value="NZ_VYUY01000006.1"/>
</dbReference>
<gene>
    <name evidence="1" type="ORF">F6B40_05065</name>
</gene>
<protein>
    <submittedName>
        <fullName evidence="1">Heavy-metal-associated domain-containing protein</fullName>
    </submittedName>
</protein>
<keyword evidence="2" id="KW-1185">Reference proteome</keyword>
<proteinExistence type="predicted"/>
<evidence type="ECO:0000313" key="2">
    <source>
        <dbReference type="Proteomes" id="UP000326838"/>
    </source>
</evidence>
<dbReference type="Proteomes" id="UP000326838">
    <property type="component" value="Unassembled WGS sequence"/>
</dbReference>
<evidence type="ECO:0000313" key="1">
    <source>
        <dbReference type="EMBL" id="KAA9135048.1"/>
    </source>
</evidence>
<reference evidence="2" key="1">
    <citation type="submission" date="2019-09" db="EMBL/GenBank/DDBJ databases">
        <title>Mumia zhuanghuii sp. nov. isolated from the intestinal contents of plateau pika (Ochotona curzoniae) in the Qinghai-Tibet plateau of China.</title>
        <authorList>
            <person name="Tian Z."/>
        </authorList>
    </citation>
    <scope>NUCLEOTIDE SEQUENCE [LARGE SCALE GENOMIC DNA]</scope>
    <source>
        <strain evidence="2">L-033</strain>
    </source>
</reference>
<organism evidence="1 2">
    <name type="scientific">Microbacterium caowuchunii</name>
    <dbReference type="NCBI Taxonomy" id="2614638"/>
    <lineage>
        <taxon>Bacteria</taxon>
        <taxon>Bacillati</taxon>
        <taxon>Actinomycetota</taxon>
        <taxon>Actinomycetes</taxon>
        <taxon>Micrococcales</taxon>
        <taxon>Microbacteriaceae</taxon>
        <taxon>Microbacterium</taxon>
    </lineage>
</organism>
<name>A0A5N0TKU3_9MICO</name>